<evidence type="ECO:0000256" key="4">
    <source>
        <dbReference type="ARBA" id="ARBA00022692"/>
    </source>
</evidence>
<dbReference type="Pfam" id="PF00528">
    <property type="entry name" value="BPD_transp_1"/>
    <property type="match status" value="1"/>
</dbReference>
<evidence type="ECO:0000256" key="2">
    <source>
        <dbReference type="ARBA" id="ARBA00022448"/>
    </source>
</evidence>
<evidence type="ECO:0000313" key="11">
    <source>
        <dbReference type="Proteomes" id="UP000664288"/>
    </source>
</evidence>
<comment type="caution">
    <text evidence="10">The sequence shown here is derived from an EMBL/GenBank/DDBJ whole genome shotgun (WGS) entry which is preliminary data.</text>
</comment>
<keyword evidence="11" id="KW-1185">Reference proteome</keyword>
<dbReference type="PANTHER" id="PTHR43005">
    <property type="entry name" value="BLR7065 PROTEIN"/>
    <property type="match status" value="1"/>
</dbReference>
<gene>
    <name evidence="10" type="ORF">J1C47_14455</name>
</gene>
<keyword evidence="4 7" id="KW-0812">Transmembrane</keyword>
<evidence type="ECO:0000259" key="9">
    <source>
        <dbReference type="PROSITE" id="PS50928"/>
    </source>
</evidence>
<dbReference type="InterPro" id="IPR000515">
    <property type="entry name" value="MetI-like"/>
</dbReference>
<proteinExistence type="inferred from homology"/>
<evidence type="ECO:0000313" key="10">
    <source>
        <dbReference type="EMBL" id="MBO0904844.1"/>
    </source>
</evidence>
<evidence type="ECO:0000256" key="5">
    <source>
        <dbReference type="ARBA" id="ARBA00022989"/>
    </source>
</evidence>
<feature type="domain" description="ABC transmembrane type-1" evidence="9">
    <location>
        <begin position="99"/>
        <end position="313"/>
    </location>
</feature>
<evidence type="ECO:0000256" key="3">
    <source>
        <dbReference type="ARBA" id="ARBA00022475"/>
    </source>
</evidence>
<feature type="transmembrane region" description="Helical" evidence="7">
    <location>
        <begin position="234"/>
        <end position="255"/>
    </location>
</feature>
<evidence type="ECO:0000256" key="7">
    <source>
        <dbReference type="RuleBase" id="RU363032"/>
    </source>
</evidence>
<dbReference type="Gene3D" id="1.10.3720.10">
    <property type="entry name" value="MetI-like"/>
    <property type="match status" value="1"/>
</dbReference>
<evidence type="ECO:0000256" key="6">
    <source>
        <dbReference type="ARBA" id="ARBA00023136"/>
    </source>
</evidence>
<dbReference type="SUPFAM" id="SSF161098">
    <property type="entry name" value="MetI-like"/>
    <property type="match status" value="1"/>
</dbReference>
<dbReference type="InterPro" id="IPR035906">
    <property type="entry name" value="MetI-like_sf"/>
</dbReference>
<dbReference type="EMBL" id="JAFMPY010000014">
    <property type="protein sequence ID" value="MBO0904844.1"/>
    <property type="molecule type" value="Genomic_DNA"/>
</dbReference>
<keyword evidence="3" id="KW-1003">Cell membrane</keyword>
<dbReference type="PROSITE" id="PS50928">
    <property type="entry name" value="ABC_TM1"/>
    <property type="match status" value="1"/>
</dbReference>
<reference evidence="10 11" key="1">
    <citation type="submission" date="2021-03" db="EMBL/GenBank/DDBJ databases">
        <title>Whole genome sequence of Jiella sp. MQZ13P-4.</title>
        <authorList>
            <person name="Tuo L."/>
        </authorList>
    </citation>
    <scope>NUCLEOTIDE SEQUENCE [LARGE SCALE GENOMIC DNA]</scope>
    <source>
        <strain evidence="10 11">MQZ13P-4</strain>
    </source>
</reference>
<accession>A0ABS3J593</accession>
<dbReference type="CDD" id="cd06261">
    <property type="entry name" value="TM_PBP2"/>
    <property type="match status" value="1"/>
</dbReference>
<comment type="subcellular location">
    <subcellularLocation>
        <location evidence="1 7">Cell membrane</location>
        <topology evidence="1 7">Multi-pass membrane protein</topology>
    </subcellularLocation>
</comment>
<dbReference type="RefSeq" id="WP_207351476.1">
    <property type="nucleotide sequence ID" value="NZ_JAFMPY010000014.1"/>
</dbReference>
<keyword evidence="6 7" id="KW-0472">Membrane</keyword>
<dbReference type="Proteomes" id="UP000664288">
    <property type="component" value="Unassembled WGS sequence"/>
</dbReference>
<feature type="region of interest" description="Disordered" evidence="8">
    <location>
        <begin position="1"/>
        <end position="28"/>
    </location>
</feature>
<feature type="transmembrane region" description="Helical" evidence="7">
    <location>
        <begin position="194"/>
        <end position="213"/>
    </location>
</feature>
<evidence type="ECO:0000256" key="1">
    <source>
        <dbReference type="ARBA" id="ARBA00004651"/>
    </source>
</evidence>
<protein>
    <submittedName>
        <fullName evidence="10">Sugar ABC transporter permease</fullName>
    </submittedName>
</protein>
<feature type="transmembrane region" description="Helical" evidence="7">
    <location>
        <begin position="290"/>
        <end position="310"/>
    </location>
</feature>
<comment type="similarity">
    <text evidence="7">Belongs to the binding-protein-dependent transport system permease family.</text>
</comment>
<feature type="transmembrane region" description="Helical" evidence="7">
    <location>
        <begin position="99"/>
        <end position="125"/>
    </location>
</feature>
<organism evidence="10 11">
    <name type="scientific">Jiella sonneratiae</name>
    <dbReference type="NCBI Taxonomy" id="2816856"/>
    <lineage>
        <taxon>Bacteria</taxon>
        <taxon>Pseudomonadati</taxon>
        <taxon>Pseudomonadota</taxon>
        <taxon>Alphaproteobacteria</taxon>
        <taxon>Hyphomicrobiales</taxon>
        <taxon>Aurantimonadaceae</taxon>
        <taxon>Jiella</taxon>
    </lineage>
</organism>
<dbReference type="PANTHER" id="PTHR43005:SF1">
    <property type="entry name" value="SPERMIDINE_PUTRESCINE TRANSPORT SYSTEM PERMEASE PROTEIN"/>
    <property type="match status" value="1"/>
</dbReference>
<sequence length="320" mass="34915">MNLPSETRTGLPAAGPGSAARTRSRAGRRRRRAGDRWFRWALLLPALVVLLVLTVWPVANLVRMAVSTIEFGREGAEFTFTPLRNLSRLAGDELFLTNLWTTALFVVVSVAIEMALGFLLALMVAGVPRAKGLVRTMMILPVLVPPVAIGSMWKLMYNYDFGILNQALGLIGLGPIGWLSEPSLALWSVVLVDVWHWTPFVFLILFAGVEGLPREVIEAARVDGATTAQIVRKIIVPLMAPAIAVAFIFRSILAFKVFDQIYLLTSGGPGTSTEVVSLRLYHVFFGQNELGYGALLSLVIIAAIVAFLVTTRGLVGRFAR</sequence>
<keyword evidence="5 7" id="KW-1133">Transmembrane helix</keyword>
<name>A0ABS3J593_9HYPH</name>
<feature type="transmembrane region" description="Helical" evidence="7">
    <location>
        <begin position="37"/>
        <end position="59"/>
    </location>
</feature>
<keyword evidence="2 7" id="KW-0813">Transport</keyword>
<evidence type="ECO:0000256" key="8">
    <source>
        <dbReference type="SAM" id="MobiDB-lite"/>
    </source>
</evidence>